<evidence type="ECO:0000313" key="2">
    <source>
        <dbReference type="Proteomes" id="UP000800093"/>
    </source>
</evidence>
<organism evidence="1 2">
    <name type="scientific">Lojkania enalia</name>
    <dbReference type="NCBI Taxonomy" id="147567"/>
    <lineage>
        <taxon>Eukaryota</taxon>
        <taxon>Fungi</taxon>
        <taxon>Dikarya</taxon>
        <taxon>Ascomycota</taxon>
        <taxon>Pezizomycotina</taxon>
        <taxon>Dothideomycetes</taxon>
        <taxon>Pleosporomycetidae</taxon>
        <taxon>Pleosporales</taxon>
        <taxon>Pleosporales incertae sedis</taxon>
        <taxon>Lojkania</taxon>
    </lineage>
</organism>
<dbReference type="EMBL" id="ML986578">
    <property type="protein sequence ID" value="KAF2270773.1"/>
    <property type="molecule type" value="Genomic_DNA"/>
</dbReference>
<name>A0A9P4TRM1_9PLEO</name>
<evidence type="ECO:0000313" key="1">
    <source>
        <dbReference type="EMBL" id="KAF2270773.1"/>
    </source>
</evidence>
<accession>A0A9P4TRM1</accession>
<comment type="caution">
    <text evidence="1">The sequence shown here is derived from an EMBL/GenBank/DDBJ whole genome shotgun (WGS) entry which is preliminary data.</text>
</comment>
<protein>
    <submittedName>
        <fullName evidence="1">Uncharacterized protein</fullName>
    </submittedName>
</protein>
<proteinExistence type="predicted"/>
<sequence length="273" mass="29601">MPRTPRLQTLSKNRQSKRGLSPSYGIPVALVYFYENDASPAKHTGPRGRAAGVIRLIPVVTGHLALAAEPSPQANQRSGKSGWFYDGSPTTSKLLREASNAPVLSRWAGGKKLEGLPPAGPGPRGTTFTSSNVSISNNLVVGSRCLQSPKCWGYQYSVSASRLFHPIRFMGVRSAAPFPEADELSYSLARIAPKPLPSLSVWKAVHRSGRKPARSFTIIPPMAKRFLVRPVMKALRSALKLIFSALAWSALFPIGVKKAHEIVLRQAEELIAA</sequence>
<dbReference type="AlphaFoldDB" id="A0A9P4TRM1"/>
<gene>
    <name evidence="1" type="ORF">CC78DRAFT_573124</name>
</gene>
<keyword evidence="2" id="KW-1185">Reference proteome</keyword>
<reference evidence="2" key="1">
    <citation type="journal article" date="2020" name="Stud. Mycol.">
        <title>101 Dothideomycetes genomes: A test case for predicting lifestyles and emergence of pathogens.</title>
        <authorList>
            <person name="Haridas S."/>
            <person name="Albert R."/>
            <person name="Binder M."/>
            <person name="Bloem J."/>
            <person name="LaButti K."/>
            <person name="Salamov A."/>
            <person name="Andreopoulos B."/>
            <person name="Baker S."/>
            <person name="Barry K."/>
            <person name="Bills G."/>
            <person name="Bluhm B."/>
            <person name="Cannon C."/>
            <person name="Castanera R."/>
            <person name="Culley D."/>
            <person name="Daum C."/>
            <person name="Ezra D."/>
            <person name="Gonzalez J."/>
            <person name="Henrissat B."/>
            <person name="Kuo A."/>
            <person name="Liang C."/>
            <person name="Lipzen A."/>
            <person name="Lutzoni F."/>
            <person name="Magnuson J."/>
            <person name="Mondo S."/>
            <person name="Nolan M."/>
            <person name="Ohm R."/>
            <person name="Pangilinan J."/>
            <person name="Park H.-J."/>
            <person name="Ramirez L."/>
            <person name="Alfaro M."/>
            <person name="Sun H."/>
            <person name="Tritt A."/>
            <person name="Yoshinaga Y."/>
            <person name="Zwiers L.-H."/>
            <person name="Turgeon B."/>
            <person name="Goodwin S."/>
            <person name="Spatafora J."/>
            <person name="Crous P."/>
            <person name="Grigoriev I."/>
        </authorList>
    </citation>
    <scope>NUCLEOTIDE SEQUENCE [LARGE SCALE GENOMIC DNA]</scope>
    <source>
        <strain evidence="2">CBS 304.66</strain>
    </source>
</reference>
<dbReference type="Proteomes" id="UP000800093">
    <property type="component" value="Unassembled WGS sequence"/>
</dbReference>